<dbReference type="InterPro" id="IPR008974">
    <property type="entry name" value="TRAF-like"/>
</dbReference>
<feature type="region of interest" description="Disordered" evidence="1">
    <location>
        <begin position="320"/>
        <end position="361"/>
    </location>
</feature>
<dbReference type="AlphaFoldDB" id="A0A7J6KTG7"/>
<reference evidence="2 3" key="1">
    <citation type="submission" date="2020-04" db="EMBL/GenBank/DDBJ databases">
        <title>Perkinsus olseni comparative genomics.</title>
        <authorList>
            <person name="Bogema D.R."/>
        </authorList>
    </citation>
    <scope>NUCLEOTIDE SEQUENCE [LARGE SCALE GENOMIC DNA]</scope>
    <source>
        <strain evidence="2">ATCC PRA-179</strain>
    </source>
</reference>
<comment type="caution">
    <text evidence="2">The sequence shown here is derived from an EMBL/GenBank/DDBJ whole genome shotgun (WGS) entry which is preliminary data.</text>
</comment>
<evidence type="ECO:0000256" key="1">
    <source>
        <dbReference type="SAM" id="MobiDB-lite"/>
    </source>
</evidence>
<proteinExistence type="predicted"/>
<organism evidence="2 3">
    <name type="scientific">Perkinsus olseni</name>
    <name type="common">Perkinsus atlanticus</name>
    <dbReference type="NCBI Taxonomy" id="32597"/>
    <lineage>
        <taxon>Eukaryota</taxon>
        <taxon>Sar</taxon>
        <taxon>Alveolata</taxon>
        <taxon>Perkinsozoa</taxon>
        <taxon>Perkinsea</taxon>
        <taxon>Perkinsida</taxon>
        <taxon>Perkinsidae</taxon>
        <taxon>Perkinsus</taxon>
    </lineage>
</organism>
<dbReference type="Gene3D" id="2.60.210.10">
    <property type="entry name" value="Apoptosis, Tumor Necrosis Factor Receptor Associated Protein 2, Chain A"/>
    <property type="match status" value="1"/>
</dbReference>
<dbReference type="SUPFAM" id="SSF49599">
    <property type="entry name" value="TRAF domain-like"/>
    <property type="match status" value="1"/>
</dbReference>
<dbReference type="OrthoDB" id="10275838at2759"/>
<sequence>MGFILPPDCNSGQGDHDLSIPTVEFQVPLKSNQCTTSPTISTDSFNFRVEVTTCHWSSTNITDFDRLRVYFKIYNKTGSSGSFPFGENIRMEVYLVNHKDPTKSIVRTITRRIYPGLSCGWHSFAYQANFTAEEGWLDDEKKLVFRARTLVLEEDPNPLKPEWHEVRFDGRQDYDPGDEFKSPPTWKGNYKFQVGDLSAGLAVLPGGLECDAGERGLAVYIHLLGKRGTTASDFVALRITLLNHKDANKSIKWFSTHNFTDVGDLSWGCHHLIGINQLRTDGSGWLDDKGELVLRASVLPAAAEGPNPSGVIVQPTITESSSTAFPSTSSSPGAADEILQERSLGGSSNGSWIVEEVKPEE</sequence>
<dbReference type="Proteomes" id="UP000570595">
    <property type="component" value="Unassembled WGS sequence"/>
</dbReference>
<name>A0A7J6KTG7_PEROL</name>
<protein>
    <submittedName>
        <fullName evidence="2">Uncharacterized protein</fullName>
    </submittedName>
</protein>
<feature type="compositionally biased region" description="Low complexity" evidence="1">
    <location>
        <begin position="320"/>
        <end position="332"/>
    </location>
</feature>
<dbReference type="EMBL" id="JABAHT010001011">
    <property type="protein sequence ID" value="KAF4650595.1"/>
    <property type="molecule type" value="Genomic_DNA"/>
</dbReference>
<evidence type="ECO:0000313" key="2">
    <source>
        <dbReference type="EMBL" id="KAF4650595.1"/>
    </source>
</evidence>
<accession>A0A7J6KTG7</accession>
<gene>
    <name evidence="2" type="ORF">FOZ61_000182</name>
</gene>
<evidence type="ECO:0000313" key="3">
    <source>
        <dbReference type="Proteomes" id="UP000570595"/>
    </source>
</evidence>